<dbReference type="GO" id="GO:0005615">
    <property type="term" value="C:extracellular space"/>
    <property type="evidence" value="ECO:0007669"/>
    <property type="project" value="InterPro"/>
</dbReference>
<reference evidence="4" key="3">
    <citation type="submission" date="2025-09" db="UniProtKB">
        <authorList>
            <consortium name="Ensembl"/>
        </authorList>
    </citation>
    <scope>IDENTIFICATION</scope>
</reference>
<reference evidence="4" key="1">
    <citation type="submission" date="2019-06" db="EMBL/GenBank/DDBJ databases">
        <authorList>
            <consortium name="Wellcome Sanger Institute Data Sharing"/>
        </authorList>
    </citation>
    <scope>NUCLEOTIDE SEQUENCE [LARGE SCALE GENOMIC DNA]</scope>
</reference>
<keyword evidence="2" id="KW-0732">Signal</keyword>
<accession>A0A672HJV4</accession>
<dbReference type="InterPro" id="IPR036186">
    <property type="entry name" value="Serpin_sf"/>
</dbReference>
<dbReference type="Pfam" id="PF00079">
    <property type="entry name" value="Serpin"/>
    <property type="match status" value="1"/>
</dbReference>
<dbReference type="PANTHER" id="PTHR11461:SF191">
    <property type="entry name" value="PROTEIN Z-DEPENDENT PROTEASE INHIBITOR"/>
    <property type="match status" value="1"/>
</dbReference>
<feature type="domain" description="Serpin" evidence="3">
    <location>
        <begin position="41"/>
        <end position="269"/>
    </location>
</feature>
<dbReference type="InterPro" id="IPR042178">
    <property type="entry name" value="Serpin_sf_1"/>
</dbReference>
<organism evidence="4 5">
    <name type="scientific">Salarias fasciatus</name>
    <name type="common">Jewelled blenny</name>
    <name type="synonym">Blennius fasciatus</name>
    <dbReference type="NCBI Taxonomy" id="181472"/>
    <lineage>
        <taxon>Eukaryota</taxon>
        <taxon>Metazoa</taxon>
        <taxon>Chordata</taxon>
        <taxon>Craniata</taxon>
        <taxon>Vertebrata</taxon>
        <taxon>Euteleostomi</taxon>
        <taxon>Actinopterygii</taxon>
        <taxon>Neopterygii</taxon>
        <taxon>Teleostei</taxon>
        <taxon>Neoteleostei</taxon>
        <taxon>Acanthomorphata</taxon>
        <taxon>Ovalentaria</taxon>
        <taxon>Blenniimorphae</taxon>
        <taxon>Blenniiformes</taxon>
        <taxon>Blennioidei</taxon>
        <taxon>Blenniidae</taxon>
        <taxon>Salariinae</taxon>
        <taxon>Salarias</taxon>
    </lineage>
</organism>
<dbReference type="InParanoid" id="A0A672HJV4"/>
<dbReference type="AlphaFoldDB" id="A0A672HJV4"/>
<evidence type="ECO:0000313" key="4">
    <source>
        <dbReference type="Ensembl" id="ENSSFAP00005029215.1"/>
    </source>
</evidence>
<dbReference type="InterPro" id="IPR042185">
    <property type="entry name" value="Serpin_sf_2"/>
</dbReference>
<evidence type="ECO:0000259" key="3">
    <source>
        <dbReference type="SMART" id="SM00093"/>
    </source>
</evidence>
<reference evidence="4" key="2">
    <citation type="submission" date="2025-08" db="UniProtKB">
        <authorList>
            <consortium name="Ensembl"/>
        </authorList>
    </citation>
    <scope>IDENTIFICATION</scope>
</reference>
<feature type="signal peptide" evidence="2">
    <location>
        <begin position="1"/>
        <end position="22"/>
    </location>
</feature>
<feature type="chain" id="PRO_5025428808" description="Serpin domain-containing protein" evidence="2">
    <location>
        <begin position="23"/>
        <end position="269"/>
    </location>
</feature>
<evidence type="ECO:0000256" key="1">
    <source>
        <dbReference type="RuleBase" id="RU000411"/>
    </source>
</evidence>
<keyword evidence="5" id="KW-1185">Reference proteome</keyword>
<dbReference type="InterPro" id="IPR023796">
    <property type="entry name" value="Serpin_dom"/>
</dbReference>
<protein>
    <recommendedName>
        <fullName evidence="3">Serpin domain-containing protein</fullName>
    </recommendedName>
</protein>
<comment type="similarity">
    <text evidence="1">Belongs to the serpin family.</text>
</comment>
<dbReference type="Gene3D" id="2.30.39.10">
    <property type="entry name" value="Alpha-1-antitrypsin, domain 1"/>
    <property type="match status" value="1"/>
</dbReference>
<dbReference type="Ensembl" id="ENSSFAT00005030292.1">
    <property type="protein sequence ID" value="ENSSFAP00005029215.1"/>
    <property type="gene ID" value="ENSSFAG00005014868.1"/>
</dbReference>
<proteinExistence type="inferred from homology"/>
<evidence type="ECO:0000313" key="5">
    <source>
        <dbReference type="Proteomes" id="UP000472267"/>
    </source>
</evidence>
<dbReference type="Gene3D" id="3.30.497.10">
    <property type="entry name" value="Antithrombin, subunit I, domain 2"/>
    <property type="match status" value="1"/>
</dbReference>
<dbReference type="Proteomes" id="UP000472267">
    <property type="component" value="Chromosome 15"/>
</dbReference>
<sequence length="269" mass="28810">MSPVWVLVGVLLVLVPLDPTSSQSTDPSTADLVNRNADFATRLYRAVAGRTDDNVAVCPFALSAGLTALASGSEGQTRDQLLQGLTLNGLSAQTLPGTSQGAAVFPGQSLQVSQSYLDLVQTKYGGKAQTVAYTMPHEAMDTINSWAQDQTGDRVQDLVSQLDPQTQLLVASAASYQARFSPPFNASLSQEERFLVDSYHVAMVPMMSRTGKFSLAYDPAVRAGVLKLPMADGTAMLAVLPDEDVDIGAVEDELTAEKVQSWIRRLKKT</sequence>
<dbReference type="SMART" id="SM00093">
    <property type="entry name" value="SERPIN"/>
    <property type="match status" value="1"/>
</dbReference>
<dbReference type="InterPro" id="IPR000215">
    <property type="entry name" value="Serpin_fam"/>
</dbReference>
<dbReference type="PANTHER" id="PTHR11461">
    <property type="entry name" value="SERINE PROTEASE INHIBITOR, SERPIN"/>
    <property type="match status" value="1"/>
</dbReference>
<evidence type="ECO:0000256" key="2">
    <source>
        <dbReference type="SAM" id="SignalP"/>
    </source>
</evidence>
<dbReference type="SUPFAM" id="SSF56574">
    <property type="entry name" value="Serpins"/>
    <property type="match status" value="1"/>
</dbReference>
<dbReference type="GO" id="GO:0004867">
    <property type="term" value="F:serine-type endopeptidase inhibitor activity"/>
    <property type="evidence" value="ECO:0007669"/>
    <property type="project" value="InterPro"/>
</dbReference>
<name>A0A672HJV4_SALFA</name>
<dbReference type="OMA" id="VDYTEAY"/>